<dbReference type="SMART" id="SM00347">
    <property type="entry name" value="HTH_MARR"/>
    <property type="match status" value="1"/>
</dbReference>
<gene>
    <name evidence="5" type="ORF">JZO70_12105</name>
</gene>
<dbReference type="PRINTS" id="PR00598">
    <property type="entry name" value="HTHMARR"/>
</dbReference>
<sequence>MSRFPSKYADNSEQSIGFSFIRVYNIWHRTIKTDLAEIGLTHPQFVVLASLGHLSQNDQEATQVVIAETSDIDVMTASTIIKNLEKKELVKRTPSINDSRAKKVELTQDGLAIMKQALKIVEEIDLQFFGKLAEDRESFNHMLHRLAEE</sequence>
<dbReference type="InterPro" id="IPR036390">
    <property type="entry name" value="WH_DNA-bd_sf"/>
</dbReference>
<evidence type="ECO:0000259" key="4">
    <source>
        <dbReference type="PROSITE" id="PS50995"/>
    </source>
</evidence>
<proteinExistence type="predicted"/>
<dbReference type="EMBL" id="JAFREM010000018">
    <property type="protein sequence ID" value="MBO1306911.1"/>
    <property type="molecule type" value="Genomic_DNA"/>
</dbReference>
<reference evidence="5 6" key="1">
    <citation type="submission" date="2021-03" db="EMBL/GenBank/DDBJ databases">
        <title>Enterococcal diversity collection.</title>
        <authorList>
            <person name="Gilmore M.S."/>
            <person name="Schwartzman J."/>
            <person name="Van Tyne D."/>
            <person name="Martin M."/>
            <person name="Earl A.M."/>
            <person name="Manson A.L."/>
            <person name="Straub T."/>
            <person name="Salamzade R."/>
            <person name="Saavedra J."/>
            <person name="Lebreton F."/>
            <person name="Prichula J."/>
            <person name="Schaufler K."/>
            <person name="Gaca A."/>
            <person name="Sgardioli B."/>
            <person name="Wagenaar J."/>
            <person name="Strong T."/>
        </authorList>
    </citation>
    <scope>NUCLEOTIDE SEQUENCE [LARGE SCALE GENOMIC DNA]</scope>
    <source>
        <strain evidence="5 6">669A</strain>
    </source>
</reference>
<dbReference type="InterPro" id="IPR036388">
    <property type="entry name" value="WH-like_DNA-bd_sf"/>
</dbReference>
<feature type="domain" description="HTH marR-type" evidence="4">
    <location>
        <begin position="1"/>
        <end position="148"/>
    </location>
</feature>
<dbReference type="Pfam" id="PF01047">
    <property type="entry name" value="MarR"/>
    <property type="match status" value="1"/>
</dbReference>
<dbReference type="RefSeq" id="WP_207673832.1">
    <property type="nucleotide sequence ID" value="NZ_JAFREM010000018.1"/>
</dbReference>
<dbReference type="PANTHER" id="PTHR42756">
    <property type="entry name" value="TRANSCRIPTIONAL REGULATOR, MARR"/>
    <property type="match status" value="1"/>
</dbReference>
<keyword evidence="2" id="KW-0238">DNA-binding</keyword>
<protein>
    <submittedName>
        <fullName evidence="5">Winged helix-turn-helix transcriptional regulator</fullName>
    </submittedName>
</protein>
<evidence type="ECO:0000313" key="5">
    <source>
        <dbReference type="EMBL" id="MBO1306911.1"/>
    </source>
</evidence>
<evidence type="ECO:0000256" key="3">
    <source>
        <dbReference type="ARBA" id="ARBA00023163"/>
    </source>
</evidence>
<keyword evidence="3" id="KW-0804">Transcription</keyword>
<organism evidence="5 6">
    <name type="scientific">Candidatus Enterococcus moelleringii</name>
    <dbReference type="NCBI Taxonomy" id="2815325"/>
    <lineage>
        <taxon>Bacteria</taxon>
        <taxon>Bacillati</taxon>
        <taxon>Bacillota</taxon>
        <taxon>Bacilli</taxon>
        <taxon>Lactobacillales</taxon>
        <taxon>Enterococcaceae</taxon>
        <taxon>Enterococcus</taxon>
    </lineage>
</organism>
<accession>A0ABS3LBB4</accession>
<dbReference type="InterPro" id="IPR000835">
    <property type="entry name" value="HTH_MarR-typ"/>
</dbReference>
<dbReference type="PROSITE" id="PS50995">
    <property type="entry name" value="HTH_MARR_2"/>
    <property type="match status" value="1"/>
</dbReference>
<dbReference type="PANTHER" id="PTHR42756:SF1">
    <property type="entry name" value="TRANSCRIPTIONAL REPRESSOR OF EMRAB OPERON"/>
    <property type="match status" value="1"/>
</dbReference>
<dbReference type="Gene3D" id="1.10.10.10">
    <property type="entry name" value="Winged helix-like DNA-binding domain superfamily/Winged helix DNA-binding domain"/>
    <property type="match status" value="1"/>
</dbReference>
<comment type="caution">
    <text evidence="5">The sequence shown here is derived from an EMBL/GenBank/DDBJ whole genome shotgun (WGS) entry which is preliminary data.</text>
</comment>
<dbReference type="Proteomes" id="UP000664601">
    <property type="component" value="Unassembled WGS sequence"/>
</dbReference>
<dbReference type="SUPFAM" id="SSF46785">
    <property type="entry name" value="Winged helix' DNA-binding domain"/>
    <property type="match status" value="1"/>
</dbReference>
<keyword evidence="6" id="KW-1185">Reference proteome</keyword>
<keyword evidence="1" id="KW-0805">Transcription regulation</keyword>
<evidence type="ECO:0000256" key="2">
    <source>
        <dbReference type="ARBA" id="ARBA00023125"/>
    </source>
</evidence>
<evidence type="ECO:0000256" key="1">
    <source>
        <dbReference type="ARBA" id="ARBA00023015"/>
    </source>
</evidence>
<evidence type="ECO:0000313" key="6">
    <source>
        <dbReference type="Proteomes" id="UP000664601"/>
    </source>
</evidence>
<name>A0ABS3LBB4_9ENTE</name>